<dbReference type="SUPFAM" id="SSF55073">
    <property type="entry name" value="Nucleotide cyclase"/>
    <property type="match status" value="1"/>
</dbReference>
<evidence type="ECO:0000256" key="3">
    <source>
        <dbReference type="ARBA" id="ARBA00022741"/>
    </source>
</evidence>
<dbReference type="Proteomes" id="UP000184368">
    <property type="component" value="Unassembled WGS sequence"/>
</dbReference>
<keyword evidence="7" id="KW-0802">TPR repeat</keyword>
<dbReference type="PANTHER" id="PTHR11920">
    <property type="entry name" value="GUANYLYL CYCLASE"/>
    <property type="match status" value="1"/>
</dbReference>
<evidence type="ECO:0000256" key="7">
    <source>
        <dbReference type="PROSITE-ProRule" id="PRU00339"/>
    </source>
</evidence>
<sequence>MDRMKCNKVFFWITILASLTGTLQVLAADVDTVQVNSLLQQAKERYTNDPAGAINLARKAYDLARSNGFVKGEALALKAVGIVYYNQGKYVEATDYWSRAKRLFSEAGDKVGVANMLSNIGAIYFNQGDDEKALSHYLQSLRLAEEAGDKVRVYTALNNVGAVYEHKPENWNKAIDYYTRALAICEKLQDGFGIGTLSGNIGELYGQQDSTGKALFYLQKSLDAFSKGDVENKPSALNSLGKLYAKDSAYQKAYAYHKEAYEFARTLNGKYDMVQSLLGMANAHAQLGNLPAAKNDYLKAKALGEEVNMLRELKDVYDGLAKTYALANDYRNAFYYHELFASIKDSLYNNERDKKIALLQFDFDLQKKQGEINLLMKDRSLKEVELKRQRIAKNASIAGLVFLVVIAVILYRNYRVKVRVNQLLDKQKDEIEGLLLNILPAEVAQELRQKGQATPRNYERVSILFSDFNGFTSIADKMEPSALVEDLSECFMAFDDIIDKYNLEKIKTIGDAYMCAGGIPTPDIDHPFRIVRAALEMQAFMLSYNQKRLAKGLLPWQMRIGINVGAVVAGVVGRKKYAYDIWGSSVNVASRMESNSTPGRVNISAATYEIVKGEFACSYRGKISAKNVGEIDMYFVDKDLVAKAPVSFAKAFQQKTSISYDD</sequence>
<dbReference type="Gene3D" id="1.25.40.10">
    <property type="entry name" value="Tetratricopeptide repeat domain"/>
    <property type="match status" value="2"/>
</dbReference>
<dbReference type="InterPro" id="IPR029787">
    <property type="entry name" value="Nucleotide_cyclase"/>
</dbReference>
<protein>
    <submittedName>
        <fullName evidence="11">Adenylate cyclase, class 3</fullName>
    </submittedName>
</protein>
<dbReference type="InterPro" id="IPR001054">
    <property type="entry name" value="A/G_cyclase"/>
</dbReference>
<accession>A0A1M5BSH2</accession>
<keyword evidence="5 8" id="KW-0472">Membrane</keyword>
<dbReference type="SUPFAM" id="SSF48452">
    <property type="entry name" value="TPR-like"/>
    <property type="match status" value="2"/>
</dbReference>
<evidence type="ECO:0000256" key="5">
    <source>
        <dbReference type="ARBA" id="ARBA00023136"/>
    </source>
</evidence>
<feature type="domain" description="Guanylate cyclase" evidence="10">
    <location>
        <begin position="462"/>
        <end position="593"/>
    </location>
</feature>
<dbReference type="STRING" id="1302690.BUE76_17620"/>
<evidence type="ECO:0000256" key="9">
    <source>
        <dbReference type="SAM" id="SignalP"/>
    </source>
</evidence>
<evidence type="ECO:0000256" key="8">
    <source>
        <dbReference type="SAM" id="Phobius"/>
    </source>
</evidence>
<evidence type="ECO:0000256" key="2">
    <source>
        <dbReference type="ARBA" id="ARBA00022692"/>
    </source>
</evidence>
<dbReference type="InterPro" id="IPR019734">
    <property type="entry name" value="TPR_rpt"/>
</dbReference>
<dbReference type="GO" id="GO:0000166">
    <property type="term" value="F:nucleotide binding"/>
    <property type="evidence" value="ECO:0007669"/>
    <property type="project" value="UniProtKB-KW"/>
</dbReference>
<feature type="repeat" description="TPR" evidence="7">
    <location>
        <begin position="114"/>
        <end position="147"/>
    </location>
</feature>
<feature type="chain" id="PRO_5012251490" evidence="9">
    <location>
        <begin position="28"/>
        <end position="662"/>
    </location>
</feature>
<dbReference type="InterPro" id="IPR011990">
    <property type="entry name" value="TPR-like_helical_dom_sf"/>
</dbReference>
<feature type="transmembrane region" description="Helical" evidence="8">
    <location>
        <begin position="395"/>
        <end position="414"/>
    </location>
</feature>
<comment type="subcellular location">
    <subcellularLocation>
        <location evidence="1">Membrane</location>
    </subcellularLocation>
</comment>
<dbReference type="SMART" id="SM00044">
    <property type="entry name" value="CYCc"/>
    <property type="match status" value="1"/>
</dbReference>
<keyword evidence="9" id="KW-0732">Signal</keyword>
<organism evidence="11 12">
    <name type="scientific">Cnuella takakiae</name>
    <dbReference type="NCBI Taxonomy" id="1302690"/>
    <lineage>
        <taxon>Bacteria</taxon>
        <taxon>Pseudomonadati</taxon>
        <taxon>Bacteroidota</taxon>
        <taxon>Chitinophagia</taxon>
        <taxon>Chitinophagales</taxon>
        <taxon>Chitinophagaceae</taxon>
        <taxon>Cnuella</taxon>
    </lineage>
</organism>
<keyword evidence="6" id="KW-0456">Lyase</keyword>
<evidence type="ECO:0000313" key="12">
    <source>
        <dbReference type="Proteomes" id="UP000184368"/>
    </source>
</evidence>
<feature type="repeat" description="TPR" evidence="7">
    <location>
        <begin position="74"/>
        <end position="107"/>
    </location>
</feature>
<dbReference type="GO" id="GO:0035556">
    <property type="term" value="P:intracellular signal transduction"/>
    <property type="evidence" value="ECO:0007669"/>
    <property type="project" value="InterPro"/>
</dbReference>
<dbReference type="Pfam" id="PF13424">
    <property type="entry name" value="TPR_12"/>
    <property type="match status" value="2"/>
</dbReference>
<dbReference type="PANTHER" id="PTHR11920:SF335">
    <property type="entry name" value="GUANYLATE CYCLASE"/>
    <property type="match status" value="1"/>
</dbReference>
<feature type="signal peptide" evidence="9">
    <location>
        <begin position="1"/>
        <end position="27"/>
    </location>
</feature>
<dbReference type="PROSITE" id="PS50005">
    <property type="entry name" value="TPR"/>
    <property type="match status" value="2"/>
</dbReference>
<dbReference type="Pfam" id="PF00211">
    <property type="entry name" value="Guanylate_cyc"/>
    <property type="match status" value="1"/>
</dbReference>
<evidence type="ECO:0000313" key="11">
    <source>
        <dbReference type="EMBL" id="SHF45366.1"/>
    </source>
</evidence>
<dbReference type="AlphaFoldDB" id="A0A1M5BSH2"/>
<keyword evidence="3" id="KW-0547">Nucleotide-binding</keyword>
<name>A0A1M5BSH2_9BACT</name>
<evidence type="ECO:0000256" key="6">
    <source>
        <dbReference type="ARBA" id="ARBA00023239"/>
    </source>
</evidence>
<evidence type="ECO:0000259" key="10">
    <source>
        <dbReference type="PROSITE" id="PS50125"/>
    </source>
</evidence>
<dbReference type="EMBL" id="FQUO01000008">
    <property type="protein sequence ID" value="SHF45366.1"/>
    <property type="molecule type" value="Genomic_DNA"/>
</dbReference>
<keyword evidence="2 8" id="KW-0812">Transmembrane</keyword>
<dbReference type="SMART" id="SM00028">
    <property type="entry name" value="TPR"/>
    <property type="match status" value="6"/>
</dbReference>
<evidence type="ECO:0000256" key="4">
    <source>
        <dbReference type="ARBA" id="ARBA00022989"/>
    </source>
</evidence>
<keyword evidence="12" id="KW-1185">Reference proteome</keyword>
<reference evidence="11 12" key="1">
    <citation type="submission" date="2016-11" db="EMBL/GenBank/DDBJ databases">
        <authorList>
            <person name="Jaros S."/>
            <person name="Januszkiewicz K."/>
            <person name="Wedrychowicz H."/>
        </authorList>
    </citation>
    <scope>NUCLEOTIDE SEQUENCE [LARGE SCALE GENOMIC DNA]</scope>
    <source>
        <strain evidence="11 12">DSM 26897</strain>
    </source>
</reference>
<dbReference type="GO" id="GO:0009190">
    <property type="term" value="P:cyclic nucleotide biosynthetic process"/>
    <property type="evidence" value="ECO:0007669"/>
    <property type="project" value="InterPro"/>
</dbReference>
<dbReference type="InterPro" id="IPR050401">
    <property type="entry name" value="Cyclic_nucleotide_synthase"/>
</dbReference>
<dbReference type="GO" id="GO:0016020">
    <property type="term" value="C:membrane"/>
    <property type="evidence" value="ECO:0007669"/>
    <property type="project" value="UniProtKB-SubCell"/>
</dbReference>
<dbReference type="CDD" id="cd07302">
    <property type="entry name" value="CHD"/>
    <property type="match status" value="1"/>
</dbReference>
<gene>
    <name evidence="11" type="ORF">SAMN05444008_10872</name>
</gene>
<proteinExistence type="predicted"/>
<dbReference type="GO" id="GO:0004016">
    <property type="term" value="F:adenylate cyclase activity"/>
    <property type="evidence" value="ECO:0007669"/>
    <property type="project" value="UniProtKB-ARBA"/>
</dbReference>
<keyword evidence="4 8" id="KW-1133">Transmembrane helix</keyword>
<dbReference type="Gene3D" id="3.30.70.1230">
    <property type="entry name" value="Nucleotide cyclase"/>
    <property type="match status" value="1"/>
</dbReference>
<dbReference type="PROSITE" id="PS50125">
    <property type="entry name" value="GUANYLATE_CYCLASE_2"/>
    <property type="match status" value="1"/>
</dbReference>
<evidence type="ECO:0000256" key="1">
    <source>
        <dbReference type="ARBA" id="ARBA00004370"/>
    </source>
</evidence>